<protein>
    <submittedName>
        <fullName evidence="1">Uncharacterized protein</fullName>
    </submittedName>
</protein>
<proteinExistence type="predicted"/>
<accession>A0A059B0R0</accession>
<dbReference type="Gramene" id="KCW59260">
    <property type="protein sequence ID" value="KCW59260"/>
    <property type="gene ID" value="EUGRSUZ_H01938"/>
</dbReference>
<organism evidence="1">
    <name type="scientific">Eucalyptus grandis</name>
    <name type="common">Flooded gum</name>
    <dbReference type="NCBI Taxonomy" id="71139"/>
    <lineage>
        <taxon>Eukaryota</taxon>
        <taxon>Viridiplantae</taxon>
        <taxon>Streptophyta</taxon>
        <taxon>Embryophyta</taxon>
        <taxon>Tracheophyta</taxon>
        <taxon>Spermatophyta</taxon>
        <taxon>Magnoliopsida</taxon>
        <taxon>eudicotyledons</taxon>
        <taxon>Gunneridae</taxon>
        <taxon>Pentapetalae</taxon>
        <taxon>rosids</taxon>
        <taxon>malvids</taxon>
        <taxon>Myrtales</taxon>
        <taxon>Myrtaceae</taxon>
        <taxon>Myrtoideae</taxon>
        <taxon>Eucalypteae</taxon>
        <taxon>Eucalyptus</taxon>
    </lineage>
</organism>
<sequence>MDGIAIPLLIYDLFVGISISSKGMSRRFFLPRLEGTLASFHFNFFFRTPTLVFLSQLILGTKLIFLDASSVVL</sequence>
<name>A0A059B0R0_EUCGR</name>
<gene>
    <name evidence="1" type="ORF">EUGRSUZ_H01938</name>
</gene>
<evidence type="ECO:0000313" key="1">
    <source>
        <dbReference type="EMBL" id="KCW59260.1"/>
    </source>
</evidence>
<dbReference type="EMBL" id="KK198760">
    <property type="protein sequence ID" value="KCW59260.1"/>
    <property type="molecule type" value="Genomic_DNA"/>
</dbReference>
<dbReference type="AlphaFoldDB" id="A0A059B0R0"/>
<reference evidence="1" key="1">
    <citation type="submission" date="2013-07" db="EMBL/GenBank/DDBJ databases">
        <title>The genome of Eucalyptus grandis.</title>
        <authorList>
            <person name="Schmutz J."/>
            <person name="Hayes R."/>
            <person name="Myburg A."/>
            <person name="Tuskan G."/>
            <person name="Grattapaglia D."/>
            <person name="Rokhsar D.S."/>
        </authorList>
    </citation>
    <scope>NUCLEOTIDE SEQUENCE</scope>
    <source>
        <tissue evidence="1">Leaf extractions</tissue>
    </source>
</reference>
<dbReference type="InParanoid" id="A0A059B0R0"/>